<accession>A0A1D2JI62</accession>
<dbReference type="Proteomes" id="UP000242814">
    <property type="component" value="Unassembled WGS sequence"/>
</dbReference>
<gene>
    <name evidence="2" type="ORF">ACO22_02619</name>
</gene>
<evidence type="ECO:0000256" key="1">
    <source>
        <dbReference type="SAM" id="MobiDB-lite"/>
    </source>
</evidence>
<feature type="region of interest" description="Disordered" evidence="1">
    <location>
        <begin position="26"/>
        <end position="46"/>
    </location>
</feature>
<sequence length="141" mass="15373">MSKIPKAGIMGGYTNDTEDFILNEATHTPQGKEDKTPRGGRGSGKVLWPAEEDLLRRIYEYVDSPVGYSHIPQKLRAGKDARSIGGRLIHTFHFGTNLGTGCLDIPFCLHLRRKASLCKAAEEHRTSSPGKHGQLSSGSGE</sequence>
<evidence type="ECO:0000313" key="3">
    <source>
        <dbReference type="Proteomes" id="UP000242814"/>
    </source>
</evidence>
<feature type="region of interest" description="Disordered" evidence="1">
    <location>
        <begin position="120"/>
        <end position="141"/>
    </location>
</feature>
<comment type="caution">
    <text evidence="2">The sequence shown here is derived from an EMBL/GenBank/DDBJ whole genome shotgun (WGS) entry which is preliminary data.</text>
</comment>
<proteinExistence type="predicted"/>
<dbReference type="EMBL" id="LZYO01000084">
    <property type="protein sequence ID" value="ODH37344.1"/>
    <property type="molecule type" value="Genomic_DNA"/>
</dbReference>
<name>A0A1D2JI62_PARBR</name>
<reference evidence="2 3" key="1">
    <citation type="submission" date="2016-06" db="EMBL/GenBank/DDBJ databases">
        <authorList>
            <person name="Kjaerup R.B."/>
            <person name="Dalgaard T.S."/>
            <person name="Juul-Madsen H.R."/>
        </authorList>
    </citation>
    <scope>NUCLEOTIDE SEQUENCE [LARGE SCALE GENOMIC DNA]</scope>
    <source>
        <strain evidence="2 3">Pb300</strain>
    </source>
</reference>
<organism evidence="2 3">
    <name type="scientific">Paracoccidioides brasiliensis</name>
    <dbReference type="NCBI Taxonomy" id="121759"/>
    <lineage>
        <taxon>Eukaryota</taxon>
        <taxon>Fungi</taxon>
        <taxon>Dikarya</taxon>
        <taxon>Ascomycota</taxon>
        <taxon>Pezizomycotina</taxon>
        <taxon>Eurotiomycetes</taxon>
        <taxon>Eurotiomycetidae</taxon>
        <taxon>Onygenales</taxon>
        <taxon>Ajellomycetaceae</taxon>
        <taxon>Paracoccidioides</taxon>
    </lineage>
</organism>
<evidence type="ECO:0000313" key="2">
    <source>
        <dbReference type="EMBL" id="ODH37344.1"/>
    </source>
</evidence>
<protein>
    <submittedName>
        <fullName evidence="2">Uncharacterized protein</fullName>
    </submittedName>
</protein>
<dbReference type="AlphaFoldDB" id="A0A1D2JI62"/>